<reference evidence="11" key="1">
    <citation type="journal article" date="2021" name="PeerJ">
        <title>Extensive microbial diversity within the chicken gut microbiome revealed by metagenomics and culture.</title>
        <authorList>
            <person name="Gilroy R."/>
            <person name="Ravi A."/>
            <person name="Getino M."/>
            <person name="Pursley I."/>
            <person name="Horton D.L."/>
            <person name="Alikhan N.F."/>
            <person name="Baker D."/>
            <person name="Gharbi K."/>
            <person name="Hall N."/>
            <person name="Watson M."/>
            <person name="Adriaenssens E.M."/>
            <person name="Foster-Nyarko E."/>
            <person name="Jarju S."/>
            <person name="Secka A."/>
            <person name="Antonio M."/>
            <person name="Oren A."/>
            <person name="Chaudhuri R.R."/>
            <person name="La Ragione R."/>
            <person name="Hildebrand F."/>
            <person name="Pallen M.J."/>
        </authorList>
    </citation>
    <scope>NUCLEOTIDE SEQUENCE</scope>
    <source>
        <strain evidence="11">5933</strain>
    </source>
</reference>
<dbReference type="InterPro" id="IPR002052">
    <property type="entry name" value="DNA_methylase_N6_adenine_CS"/>
</dbReference>
<evidence type="ECO:0000256" key="3">
    <source>
        <dbReference type="ARBA" id="ARBA00022603"/>
    </source>
</evidence>
<dbReference type="InterPro" id="IPR000055">
    <property type="entry name" value="Restrct_endonuc_typeI_TRD"/>
</dbReference>
<evidence type="ECO:0000256" key="2">
    <source>
        <dbReference type="ARBA" id="ARBA00011900"/>
    </source>
</evidence>
<evidence type="ECO:0000259" key="9">
    <source>
        <dbReference type="Pfam" id="PF01420"/>
    </source>
</evidence>
<feature type="domain" description="Type I restriction modification DNA specificity" evidence="9">
    <location>
        <begin position="566"/>
        <end position="726"/>
    </location>
</feature>
<dbReference type="InterPro" id="IPR044946">
    <property type="entry name" value="Restrct_endonuc_typeI_TRD_sf"/>
</dbReference>
<proteinExistence type="inferred from homology"/>
<evidence type="ECO:0000256" key="5">
    <source>
        <dbReference type="ARBA" id="ARBA00022691"/>
    </source>
</evidence>
<organism evidence="11 12">
    <name type="scientific">Candidatus Ruthenibacterium merdavium</name>
    <dbReference type="NCBI Taxonomy" id="2838752"/>
    <lineage>
        <taxon>Bacteria</taxon>
        <taxon>Bacillati</taxon>
        <taxon>Bacillota</taxon>
        <taxon>Clostridia</taxon>
        <taxon>Eubacteriales</taxon>
        <taxon>Oscillospiraceae</taxon>
        <taxon>Ruthenibacterium</taxon>
    </lineage>
</organism>
<gene>
    <name evidence="11" type="ORF">H9698_02145</name>
</gene>
<dbReference type="CDD" id="cd02440">
    <property type="entry name" value="AdoMet_MTases"/>
    <property type="match status" value="1"/>
</dbReference>
<keyword evidence="6" id="KW-0680">Restriction system</keyword>
<dbReference type="Proteomes" id="UP000823918">
    <property type="component" value="Unassembled WGS sequence"/>
</dbReference>
<dbReference type="PANTHER" id="PTHR42933:SF4">
    <property type="entry name" value="TYPE I RESTRICTION ENZYME ECOKI METHYLASE SUBUNIT"/>
    <property type="match status" value="1"/>
</dbReference>
<comment type="similarity">
    <text evidence="1">Belongs to the type-I restriction system S methylase family.</text>
</comment>
<dbReference type="GO" id="GO:0008170">
    <property type="term" value="F:N-methyltransferase activity"/>
    <property type="evidence" value="ECO:0007669"/>
    <property type="project" value="InterPro"/>
</dbReference>
<dbReference type="InterPro" id="IPR051537">
    <property type="entry name" value="DNA_Adenine_Mtase"/>
</dbReference>
<dbReference type="PANTHER" id="PTHR42933">
    <property type="entry name" value="SLR6095 PROTEIN"/>
    <property type="match status" value="1"/>
</dbReference>
<dbReference type="InterPro" id="IPR003356">
    <property type="entry name" value="DNA_methylase_A-5"/>
</dbReference>
<evidence type="ECO:0000313" key="11">
    <source>
        <dbReference type="EMBL" id="HJC71581.1"/>
    </source>
</evidence>
<keyword evidence="3 11" id="KW-0489">Methyltransferase</keyword>
<dbReference type="GO" id="GO:0032259">
    <property type="term" value="P:methylation"/>
    <property type="evidence" value="ECO:0007669"/>
    <property type="project" value="UniProtKB-KW"/>
</dbReference>
<evidence type="ECO:0000256" key="6">
    <source>
        <dbReference type="ARBA" id="ARBA00022747"/>
    </source>
</evidence>
<comment type="caution">
    <text evidence="11">The sequence shown here is derived from an EMBL/GenBank/DDBJ whole genome shotgun (WGS) entry which is preliminary data.</text>
</comment>
<dbReference type="PROSITE" id="PS00092">
    <property type="entry name" value="N6_MTASE"/>
    <property type="match status" value="1"/>
</dbReference>
<dbReference type="EMBL" id="DWWA01000013">
    <property type="protein sequence ID" value="HJC71581.1"/>
    <property type="molecule type" value="Genomic_DNA"/>
</dbReference>
<evidence type="ECO:0000313" key="12">
    <source>
        <dbReference type="Proteomes" id="UP000823918"/>
    </source>
</evidence>
<dbReference type="AlphaFoldDB" id="A0A9D2Q3A6"/>
<evidence type="ECO:0000256" key="7">
    <source>
        <dbReference type="ARBA" id="ARBA00023125"/>
    </source>
</evidence>
<keyword evidence="7" id="KW-0238">DNA-binding</keyword>
<dbReference type="Pfam" id="PF01420">
    <property type="entry name" value="Methylase_S"/>
    <property type="match status" value="1"/>
</dbReference>
<dbReference type="GO" id="GO:0003677">
    <property type="term" value="F:DNA binding"/>
    <property type="evidence" value="ECO:0007669"/>
    <property type="project" value="UniProtKB-KW"/>
</dbReference>
<protein>
    <recommendedName>
        <fullName evidence="2">site-specific DNA-methyltransferase (adenine-specific)</fullName>
        <ecNumber evidence="2">2.1.1.72</ecNumber>
    </recommendedName>
</protein>
<accession>A0A9D2Q3A6</accession>
<dbReference type="GO" id="GO:0009007">
    <property type="term" value="F:site-specific DNA-methyltransferase (adenine-specific) activity"/>
    <property type="evidence" value="ECO:0007669"/>
    <property type="project" value="UniProtKB-EC"/>
</dbReference>
<evidence type="ECO:0000256" key="8">
    <source>
        <dbReference type="ARBA" id="ARBA00047942"/>
    </source>
</evidence>
<keyword evidence="4" id="KW-0808">Transferase</keyword>
<name>A0A9D2Q3A6_9FIRM</name>
<dbReference type="EC" id="2.1.1.72" evidence="2"/>
<dbReference type="Gene3D" id="3.40.50.150">
    <property type="entry name" value="Vaccinia Virus protein VP39"/>
    <property type="match status" value="1"/>
</dbReference>
<evidence type="ECO:0000259" key="10">
    <source>
        <dbReference type="Pfam" id="PF02384"/>
    </source>
</evidence>
<dbReference type="SUPFAM" id="SSF116734">
    <property type="entry name" value="DNA methylase specificity domain"/>
    <property type="match status" value="1"/>
</dbReference>
<dbReference type="Gene3D" id="3.90.220.20">
    <property type="entry name" value="DNA methylase specificity domains"/>
    <property type="match status" value="1"/>
</dbReference>
<evidence type="ECO:0000256" key="1">
    <source>
        <dbReference type="ARBA" id="ARBA00010923"/>
    </source>
</evidence>
<keyword evidence="5" id="KW-0949">S-adenosyl-L-methionine</keyword>
<sequence length="754" mass="85247">MREEIYYVSDDYPEWLFTTYTGSKRKKAIEDLKKTIRILKFYSNNDFAFKDVHNEELFYQNGKILVEMVQLFEKYRIVYPSKHQFLGDLFEQLLNKGFKQNEGQFFTPMPITRFIWDSLPVERMVKSERGTVYPKVIDYACGAGHFLTEAVEAINYFVKTDGDNSWVRDCIFGIEKDYRLARVAKISLFMNGAGEGNIIFGDGLENSPDKSIDNGLFDILVANPPYSVKDFKQHLQLKNNSFKLFDCIGLNGGEIETLFVERICQLLKPKGVAAVILPSSILSNDSASYTGAREQLLQNFYIRAIVALGSKTFGATGTNTVVLFLEKFNEPPKKADLSTDSVEAIFSGKTLTEWKDKDILSAYIAQIEVDHQIYSQFLSKVYSLEELSDIEYFNMYVNAFADSSEAKNLQKTKTFKNKSMDEQKALYLEKLYSYINSAEAEKLFYFSLVYQQTTVIVTAPADNKAQKVFLGYDWSNRKGNEGIQVITPGGKLYNASDRTAKNTIANAIQQSFYGIVPSLTDEQQAWSSVVSTKDMLDYSRVNFNKAIRLSTEKAVELKSKYPLAALGTVCDITIGGTPSRKNPEYFTGSNLWVSVAEMQGQIITDTKEKITNEAVKASNVKLIPAGTTLLSFKLSIGKTAIAGVNLYTNEAIAALIPSNRNELLDKYLYYLFKAKLIDLESVGNKAFGKSLNSTYLKEEVRIPIPPAAIQNQIIAQCEKIDNEYNTTRMSIDNYRKKIENLFNDLKVIFAEMDA</sequence>
<dbReference type="PRINTS" id="PR00507">
    <property type="entry name" value="N12N6MTFRASE"/>
</dbReference>
<feature type="domain" description="DNA methylase adenine-specific" evidence="10">
    <location>
        <begin position="83"/>
        <end position="404"/>
    </location>
</feature>
<dbReference type="Pfam" id="PF02384">
    <property type="entry name" value="N6_Mtase"/>
    <property type="match status" value="1"/>
</dbReference>
<dbReference type="SUPFAM" id="SSF53335">
    <property type="entry name" value="S-adenosyl-L-methionine-dependent methyltransferases"/>
    <property type="match status" value="1"/>
</dbReference>
<reference evidence="11" key="2">
    <citation type="submission" date="2021-04" db="EMBL/GenBank/DDBJ databases">
        <authorList>
            <person name="Gilroy R."/>
        </authorList>
    </citation>
    <scope>NUCLEOTIDE SEQUENCE</scope>
    <source>
        <strain evidence="11">5933</strain>
    </source>
</reference>
<comment type="catalytic activity">
    <reaction evidence="8">
        <text>a 2'-deoxyadenosine in DNA + S-adenosyl-L-methionine = an N(6)-methyl-2'-deoxyadenosine in DNA + S-adenosyl-L-homocysteine + H(+)</text>
        <dbReference type="Rhea" id="RHEA:15197"/>
        <dbReference type="Rhea" id="RHEA-COMP:12418"/>
        <dbReference type="Rhea" id="RHEA-COMP:12419"/>
        <dbReference type="ChEBI" id="CHEBI:15378"/>
        <dbReference type="ChEBI" id="CHEBI:57856"/>
        <dbReference type="ChEBI" id="CHEBI:59789"/>
        <dbReference type="ChEBI" id="CHEBI:90615"/>
        <dbReference type="ChEBI" id="CHEBI:90616"/>
        <dbReference type="EC" id="2.1.1.72"/>
    </reaction>
</comment>
<evidence type="ECO:0000256" key="4">
    <source>
        <dbReference type="ARBA" id="ARBA00022679"/>
    </source>
</evidence>
<dbReference type="InterPro" id="IPR029063">
    <property type="entry name" value="SAM-dependent_MTases_sf"/>
</dbReference>
<dbReference type="GO" id="GO:0009307">
    <property type="term" value="P:DNA restriction-modification system"/>
    <property type="evidence" value="ECO:0007669"/>
    <property type="project" value="UniProtKB-KW"/>
</dbReference>
<dbReference type="CDD" id="cd17244">
    <property type="entry name" value="RMtype1_S_Apa101655I-TRD2-CR2_like"/>
    <property type="match status" value="1"/>
</dbReference>